<reference evidence="2" key="2">
    <citation type="journal article" date="2015" name="Data Brief">
        <title>Shoot transcriptome of the giant reed, Arundo donax.</title>
        <authorList>
            <person name="Barrero R.A."/>
            <person name="Guerrero F.D."/>
            <person name="Moolhuijzen P."/>
            <person name="Goolsby J.A."/>
            <person name="Tidwell J."/>
            <person name="Bellgard S.E."/>
            <person name="Bellgard M.I."/>
        </authorList>
    </citation>
    <scope>NUCLEOTIDE SEQUENCE</scope>
    <source>
        <tissue evidence="2">Shoot tissue taken approximately 20 cm above the soil surface</tissue>
    </source>
</reference>
<accession>A0A0A9D2L0</accession>
<dbReference type="EMBL" id="GBRH01218000">
    <property type="protein sequence ID" value="JAD79895.1"/>
    <property type="molecule type" value="Transcribed_RNA"/>
</dbReference>
<protein>
    <submittedName>
        <fullName evidence="2">Trans-cinnamate 4-monooxygenase</fullName>
    </submittedName>
</protein>
<feature type="signal peptide" evidence="1">
    <location>
        <begin position="1"/>
        <end position="17"/>
    </location>
</feature>
<dbReference type="GO" id="GO:0004497">
    <property type="term" value="F:monooxygenase activity"/>
    <property type="evidence" value="ECO:0007669"/>
    <property type="project" value="UniProtKB-KW"/>
</dbReference>
<evidence type="ECO:0000313" key="2">
    <source>
        <dbReference type="EMBL" id="JAD79895.1"/>
    </source>
</evidence>
<keyword evidence="1" id="KW-0732">Signal</keyword>
<organism evidence="2">
    <name type="scientific">Arundo donax</name>
    <name type="common">Giant reed</name>
    <name type="synonym">Donax arundinaceus</name>
    <dbReference type="NCBI Taxonomy" id="35708"/>
    <lineage>
        <taxon>Eukaryota</taxon>
        <taxon>Viridiplantae</taxon>
        <taxon>Streptophyta</taxon>
        <taxon>Embryophyta</taxon>
        <taxon>Tracheophyta</taxon>
        <taxon>Spermatophyta</taxon>
        <taxon>Magnoliopsida</taxon>
        <taxon>Liliopsida</taxon>
        <taxon>Poales</taxon>
        <taxon>Poaceae</taxon>
        <taxon>PACMAD clade</taxon>
        <taxon>Arundinoideae</taxon>
        <taxon>Arundineae</taxon>
        <taxon>Arundo</taxon>
    </lineage>
</organism>
<sequence>MLSSFFLLCFCTGTVLSDGDAYIVVEVRCCSFLGYVSCRLIDNL</sequence>
<proteinExistence type="predicted"/>
<reference evidence="2" key="1">
    <citation type="submission" date="2014-09" db="EMBL/GenBank/DDBJ databases">
        <authorList>
            <person name="Magalhaes I.L.F."/>
            <person name="Oliveira U."/>
            <person name="Santos F.R."/>
            <person name="Vidigal T.H.D.A."/>
            <person name="Brescovit A.D."/>
            <person name="Santos A.J."/>
        </authorList>
    </citation>
    <scope>NUCLEOTIDE SEQUENCE</scope>
    <source>
        <tissue evidence="2">Shoot tissue taken approximately 20 cm above the soil surface</tissue>
    </source>
</reference>
<name>A0A0A9D2L0_ARUDO</name>
<dbReference type="AlphaFoldDB" id="A0A0A9D2L0"/>
<evidence type="ECO:0000256" key="1">
    <source>
        <dbReference type="SAM" id="SignalP"/>
    </source>
</evidence>
<keyword evidence="2" id="KW-0560">Oxidoreductase</keyword>
<feature type="chain" id="PRO_5002046253" evidence="1">
    <location>
        <begin position="18"/>
        <end position="44"/>
    </location>
</feature>
<keyword evidence="2" id="KW-0503">Monooxygenase</keyword>